<dbReference type="AlphaFoldDB" id="A0A8T2NCD2"/>
<gene>
    <name evidence="2" type="ORF">JZ751_028414</name>
</gene>
<accession>A0A8T2NCD2</accession>
<keyword evidence="3" id="KW-1185">Reference proteome</keyword>
<evidence type="ECO:0000256" key="1">
    <source>
        <dbReference type="SAM" id="MobiDB-lite"/>
    </source>
</evidence>
<evidence type="ECO:0000313" key="3">
    <source>
        <dbReference type="Proteomes" id="UP000824540"/>
    </source>
</evidence>
<reference evidence="2" key="1">
    <citation type="thesis" date="2021" institute="BYU ScholarsArchive" country="Provo, UT, USA">
        <title>Applications of and Algorithms for Genome Assembly and Genomic Analyses with an Emphasis on Marine Teleosts.</title>
        <authorList>
            <person name="Pickett B.D."/>
        </authorList>
    </citation>
    <scope>NUCLEOTIDE SEQUENCE</scope>
    <source>
        <strain evidence="2">HI-2016</strain>
    </source>
</reference>
<comment type="caution">
    <text evidence="2">The sequence shown here is derived from an EMBL/GenBank/DDBJ whole genome shotgun (WGS) entry which is preliminary data.</text>
</comment>
<name>A0A8T2NCD2_9TELE</name>
<proteinExistence type="predicted"/>
<feature type="region of interest" description="Disordered" evidence="1">
    <location>
        <begin position="1"/>
        <end position="23"/>
    </location>
</feature>
<organism evidence="2 3">
    <name type="scientific">Albula glossodonta</name>
    <name type="common">roundjaw bonefish</name>
    <dbReference type="NCBI Taxonomy" id="121402"/>
    <lineage>
        <taxon>Eukaryota</taxon>
        <taxon>Metazoa</taxon>
        <taxon>Chordata</taxon>
        <taxon>Craniata</taxon>
        <taxon>Vertebrata</taxon>
        <taxon>Euteleostomi</taxon>
        <taxon>Actinopterygii</taxon>
        <taxon>Neopterygii</taxon>
        <taxon>Teleostei</taxon>
        <taxon>Albuliformes</taxon>
        <taxon>Albulidae</taxon>
        <taxon>Albula</taxon>
    </lineage>
</organism>
<evidence type="ECO:0008006" key="4">
    <source>
        <dbReference type="Google" id="ProtNLM"/>
    </source>
</evidence>
<evidence type="ECO:0000313" key="2">
    <source>
        <dbReference type="EMBL" id="KAG9337654.1"/>
    </source>
</evidence>
<dbReference type="EMBL" id="JAFBMS010000083">
    <property type="protein sequence ID" value="KAG9337654.1"/>
    <property type="molecule type" value="Genomic_DNA"/>
</dbReference>
<dbReference type="Proteomes" id="UP000824540">
    <property type="component" value="Unassembled WGS sequence"/>
</dbReference>
<protein>
    <recommendedName>
        <fullName evidence="4">Protein kinase domain-containing protein</fullName>
    </recommendedName>
</protein>
<sequence length="229" mass="25389">MIKANGSRPEDESEDPSSGRPQWCLLTPTQTDISRQAILNCHLTLRPSREYCHRGYGYTHRLNNSHPFFFLSLKSTSLGALKRVDRVLLAATARRLCCAERGGDGGWRFREGPIEPSRPLTLRPLCLGTHPAPHQPRLTLHCGLSSRNTRPSVCLSLRDSSLSERGWNNRDVAVGSPANSAVSAIRPVCMYMKKIGPDTSKVATQESAFYAAEIAIGLFFLHSKGIVYR</sequence>